<name>A0A3L7JYP4_9BACI</name>
<evidence type="ECO:0000313" key="1">
    <source>
        <dbReference type="EMBL" id="RLQ94821.1"/>
    </source>
</evidence>
<dbReference type="OrthoDB" id="1444424at2"/>
<reference evidence="1 2" key="1">
    <citation type="submission" date="2018-10" db="EMBL/GenBank/DDBJ databases">
        <title>Falsibacillus sp. genome draft.</title>
        <authorList>
            <person name="Shi S."/>
        </authorList>
    </citation>
    <scope>NUCLEOTIDE SEQUENCE [LARGE SCALE GENOMIC DNA]</scope>
    <source>
        <strain evidence="1 2">GY 10110</strain>
    </source>
</reference>
<evidence type="ECO:0000313" key="2">
    <source>
        <dbReference type="Proteomes" id="UP000276770"/>
    </source>
</evidence>
<comment type="caution">
    <text evidence="1">The sequence shown here is derived from an EMBL/GenBank/DDBJ whole genome shotgun (WGS) entry which is preliminary data.</text>
</comment>
<dbReference type="RefSeq" id="WP_121680984.1">
    <property type="nucleotide sequence ID" value="NZ_RCVZ01000008.1"/>
</dbReference>
<dbReference type="Proteomes" id="UP000276770">
    <property type="component" value="Unassembled WGS sequence"/>
</dbReference>
<accession>A0A3L7JYP4</accession>
<sequence length="62" mass="7107">MRTVPTQPRRGQILDLHSGVLNPPENCDSILKMGYWEEHPLTAEMERGVLDTDVRMIKGFVK</sequence>
<organism evidence="1 2">
    <name type="scientific">Falsibacillus albus</name>
    <dbReference type="NCBI Taxonomy" id="2478915"/>
    <lineage>
        <taxon>Bacteria</taxon>
        <taxon>Bacillati</taxon>
        <taxon>Bacillota</taxon>
        <taxon>Bacilli</taxon>
        <taxon>Bacillales</taxon>
        <taxon>Bacillaceae</taxon>
        <taxon>Falsibacillus</taxon>
    </lineage>
</organism>
<keyword evidence="2" id="KW-1185">Reference proteome</keyword>
<protein>
    <submittedName>
        <fullName evidence="1">Uncharacterized protein</fullName>
    </submittedName>
</protein>
<dbReference type="AlphaFoldDB" id="A0A3L7JYP4"/>
<dbReference type="EMBL" id="RCVZ01000008">
    <property type="protein sequence ID" value="RLQ94821.1"/>
    <property type="molecule type" value="Genomic_DNA"/>
</dbReference>
<proteinExistence type="predicted"/>
<gene>
    <name evidence="1" type="ORF">D9X91_12585</name>
</gene>